<reference evidence="24" key="1">
    <citation type="journal article" date="2020" name="ISME J.">
        <title>Comparative genomics reveals insights into cyanobacterial evolution and habitat adaptation.</title>
        <authorList>
            <person name="Chen M.Y."/>
            <person name="Teng W.K."/>
            <person name="Zhao L."/>
            <person name="Hu C.X."/>
            <person name="Zhou Y.K."/>
            <person name="Han B.P."/>
            <person name="Song L.R."/>
            <person name="Shu W.S."/>
        </authorList>
    </citation>
    <scope>NUCLEOTIDE SEQUENCE [LARGE SCALE GENOMIC DNA]</scope>
    <source>
        <strain evidence="24">FACHB-251</strain>
    </source>
</reference>
<dbReference type="GO" id="GO:0005524">
    <property type="term" value="F:ATP binding"/>
    <property type="evidence" value="ECO:0007669"/>
    <property type="project" value="UniProtKB-KW"/>
</dbReference>
<dbReference type="InterPro" id="IPR003594">
    <property type="entry name" value="HATPase_dom"/>
</dbReference>
<evidence type="ECO:0000259" key="20">
    <source>
        <dbReference type="PROSITE" id="PS50112"/>
    </source>
</evidence>
<keyword evidence="5" id="KW-1003">Cell membrane</keyword>
<evidence type="ECO:0000256" key="3">
    <source>
        <dbReference type="ARBA" id="ARBA00006402"/>
    </source>
</evidence>
<evidence type="ECO:0000256" key="6">
    <source>
        <dbReference type="ARBA" id="ARBA00022553"/>
    </source>
</evidence>
<dbReference type="Gene3D" id="3.30.565.10">
    <property type="entry name" value="Histidine kinase-like ATPase, C-terminal domain"/>
    <property type="match status" value="1"/>
</dbReference>
<evidence type="ECO:0000256" key="13">
    <source>
        <dbReference type="ARBA" id="ARBA00023012"/>
    </source>
</evidence>
<dbReference type="SMART" id="SM00304">
    <property type="entry name" value="HAMP"/>
    <property type="match status" value="1"/>
</dbReference>
<evidence type="ECO:0000259" key="21">
    <source>
        <dbReference type="PROSITE" id="PS50113"/>
    </source>
</evidence>
<dbReference type="PROSITE" id="PS50109">
    <property type="entry name" value="HIS_KIN"/>
    <property type="match status" value="1"/>
</dbReference>
<dbReference type="CDD" id="cd17546">
    <property type="entry name" value="REC_hyHK_CKI1_RcsC-like"/>
    <property type="match status" value="1"/>
</dbReference>
<dbReference type="PANTHER" id="PTHR45339">
    <property type="entry name" value="HYBRID SIGNAL TRANSDUCTION HISTIDINE KINASE J"/>
    <property type="match status" value="1"/>
</dbReference>
<dbReference type="Pfam" id="PF00512">
    <property type="entry name" value="HisKA"/>
    <property type="match status" value="1"/>
</dbReference>
<dbReference type="InterPro" id="IPR003660">
    <property type="entry name" value="HAMP_dom"/>
</dbReference>
<dbReference type="InterPro" id="IPR005467">
    <property type="entry name" value="His_kinase_dom"/>
</dbReference>
<keyword evidence="13" id="KW-0902">Two-component regulatory system</keyword>
<evidence type="ECO:0000256" key="5">
    <source>
        <dbReference type="ARBA" id="ARBA00022475"/>
    </source>
</evidence>
<evidence type="ECO:0000313" key="23">
    <source>
        <dbReference type="EMBL" id="MBD2293689.1"/>
    </source>
</evidence>
<keyword evidence="9" id="KW-0547">Nucleotide-binding</keyword>
<dbReference type="InterPro" id="IPR036097">
    <property type="entry name" value="HisK_dim/P_sf"/>
</dbReference>
<dbReference type="RefSeq" id="WP_190559358.1">
    <property type="nucleotide sequence ID" value="NZ_JACJQU010000004.1"/>
</dbReference>
<evidence type="ECO:0000259" key="18">
    <source>
        <dbReference type="PROSITE" id="PS50109"/>
    </source>
</evidence>
<dbReference type="PROSITE" id="PS50885">
    <property type="entry name" value="HAMP"/>
    <property type="match status" value="1"/>
</dbReference>
<dbReference type="Gene3D" id="3.40.50.2300">
    <property type="match status" value="1"/>
</dbReference>
<dbReference type="Pfam" id="PF02518">
    <property type="entry name" value="HATPase_c"/>
    <property type="match status" value="1"/>
</dbReference>
<keyword evidence="12 17" id="KW-1133">Transmembrane helix</keyword>
<dbReference type="SMART" id="SM00091">
    <property type="entry name" value="PAS"/>
    <property type="match status" value="3"/>
</dbReference>
<dbReference type="GO" id="GO:0005886">
    <property type="term" value="C:plasma membrane"/>
    <property type="evidence" value="ECO:0007669"/>
    <property type="project" value="UniProtKB-SubCell"/>
</dbReference>
<evidence type="ECO:0000259" key="19">
    <source>
        <dbReference type="PROSITE" id="PS50110"/>
    </source>
</evidence>
<dbReference type="Gene3D" id="1.10.287.130">
    <property type="match status" value="1"/>
</dbReference>
<keyword evidence="8 17" id="KW-0812">Transmembrane</keyword>
<dbReference type="AlphaFoldDB" id="A0A927A0G5"/>
<dbReference type="InterPro" id="IPR000014">
    <property type="entry name" value="PAS"/>
</dbReference>
<feature type="domain" description="PAS" evidence="20">
    <location>
        <begin position="576"/>
        <end position="647"/>
    </location>
</feature>
<dbReference type="CDD" id="cd06225">
    <property type="entry name" value="HAMP"/>
    <property type="match status" value="1"/>
</dbReference>
<comment type="catalytic activity">
    <reaction evidence="1">
        <text>ATP + protein L-histidine = ADP + protein N-phospho-L-histidine.</text>
        <dbReference type="EC" id="2.7.13.3"/>
    </reaction>
</comment>
<dbReference type="SMART" id="SM00086">
    <property type="entry name" value="PAC"/>
    <property type="match status" value="3"/>
</dbReference>
<sequence length="1237" mass="139512">MISDSPQERLHKLPNQSKKFRQIPLRLVLIIPFVVQIVGAVGLVGYLSYRGGQESVNQLTAEIRTQTTNNVVQYLDHYLATPVLINRINADNFRLGYLKIENTSQLEQYLYTQLQQFPTVSHIMVGTQKGVFRVANRHPSPSLVMSNPSKSSQLYVYQVDENGKKIGLIETLEQFDLKSRPWYRVAAEAGKPVQIPIFQLADNSDLSLNSSHPIYEPKTGKLLGVFSAASDLSLLRKFMLGLQIGKTGRVFVIERNGLLIGTSTNQLPYTKKKYNGKIQLEQIKAIDSEDILIQATSRYLLNKLGGFEGIKKTLQLDFLIGNNRERQFVQVVPYQDDLGLDWLVVVVVPESDFTAAIKANNNQTILLCLLTFLTATGIGILTARWITHPILQFSQASQAIAKGEFNQSLSENHIITEIMTLSTSFNVMSEQVKQSFERVEIALQESREKYKTIFEILPVGILITDAEGKIIEGNPSLEKILGISPQEYIEHLKDATAWQIIRPDGSPMPPEEFASVRALKENRFIDDVEKGIIQADGSIHWLSVSAAPIPLTNYGVVIVYINITDRKQSELKTWGVQNFLNSIIENIPNMVFVKDVENLKFVSFNKAGEELLGYPREALIGKNDYDFFPPEEAKFFIAKDREVLKNRTVIDIPEEFIQTRYQGTRILHTKKIPIFDESGHPKYLLGISEDITEQQAALHERKKLTDDLLSKTEELESFFNTSLDLLCIADYDGYFRKLSSLWEVVLGYSIEELNEHRFLDFVHHEDIEATVEAIKTLDKGKDVLNFTNRYRKKDGSYIYLEWRSTPKNKLIYAAARDITDRKQTEIALAAAKEAAEAATKAKSQFLANMSHEIRTPMNGVLGMAQLLSSTNLSEEQQDIVQTIRDSGDTLLVIINDILDFSRLESGMLQLEQLPLCLKNIITSVCNLLKKQALTKEVNLEYSIAPDIPINILGDSSRLRQILLNLVGNAIKFTNHGSIYISVVRNKSQENRQLELMISIQDTGIGIDRDRLHLLFQPFTQADASISRKYGGTGLGLAISKSLVSLMGGTIWVESLGNIGGTVPEHWVLDAEKTQIQGSTFYFTFITKEVLDYEKFPKDSPENSQQEAQSNKSQIKILLAEDNKVNQKVATLTLKKLNYHADIANNGLEVLAMLEKEVYDVILMDMQMPEMDGITTTKIIRQSDKAQPYIIALTANVLEEDRQICLEVGMNDFISKPIAIPDITKALSEYLQSHSDDR</sequence>
<dbReference type="CDD" id="cd00082">
    <property type="entry name" value="HisKA"/>
    <property type="match status" value="1"/>
</dbReference>
<dbReference type="PRINTS" id="PR00344">
    <property type="entry name" value="BCTRLSENSOR"/>
</dbReference>
<evidence type="ECO:0000259" key="22">
    <source>
        <dbReference type="PROSITE" id="PS50885"/>
    </source>
</evidence>
<dbReference type="EC" id="2.7.13.3" evidence="4"/>
<dbReference type="Gene3D" id="3.30.450.20">
    <property type="entry name" value="PAS domain"/>
    <property type="match status" value="5"/>
</dbReference>
<dbReference type="EMBL" id="JACJQU010000004">
    <property type="protein sequence ID" value="MBD2293689.1"/>
    <property type="molecule type" value="Genomic_DNA"/>
</dbReference>
<dbReference type="PROSITE" id="PS50110">
    <property type="entry name" value="RESPONSE_REGULATORY"/>
    <property type="match status" value="1"/>
</dbReference>
<evidence type="ECO:0000256" key="14">
    <source>
        <dbReference type="ARBA" id="ARBA00023136"/>
    </source>
</evidence>
<dbReference type="Pfam" id="PF08448">
    <property type="entry name" value="PAS_4"/>
    <property type="match status" value="1"/>
</dbReference>
<dbReference type="InterPro" id="IPR003661">
    <property type="entry name" value="HisK_dim/P_dom"/>
</dbReference>
<gene>
    <name evidence="23" type="ORF">H6G06_09350</name>
</gene>
<evidence type="ECO:0000256" key="16">
    <source>
        <dbReference type="PROSITE-ProRule" id="PRU00169"/>
    </source>
</evidence>
<dbReference type="SUPFAM" id="SSF158472">
    <property type="entry name" value="HAMP domain-like"/>
    <property type="match status" value="1"/>
</dbReference>
<feature type="domain" description="PAC" evidence="21">
    <location>
        <begin position="650"/>
        <end position="703"/>
    </location>
</feature>
<dbReference type="InterPro" id="IPR036890">
    <property type="entry name" value="HATPase_C_sf"/>
</dbReference>
<dbReference type="InterPro" id="IPR033479">
    <property type="entry name" value="dCache_1"/>
</dbReference>
<evidence type="ECO:0000256" key="15">
    <source>
        <dbReference type="ARBA" id="ARBA00074306"/>
    </source>
</evidence>
<evidence type="ECO:0000256" key="12">
    <source>
        <dbReference type="ARBA" id="ARBA00022989"/>
    </source>
</evidence>
<dbReference type="SMART" id="SM00387">
    <property type="entry name" value="HATPase_c"/>
    <property type="match status" value="1"/>
</dbReference>
<evidence type="ECO:0000256" key="10">
    <source>
        <dbReference type="ARBA" id="ARBA00022777"/>
    </source>
</evidence>
<evidence type="ECO:0000256" key="4">
    <source>
        <dbReference type="ARBA" id="ARBA00012438"/>
    </source>
</evidence>
<dbReference type="Pfam" id="PF13426">
    <property type="entry name" value="PAS_9"/>
    <property type="match status" value="1"/>
</dbReference>
<dbReference type="NCBIfam" id="TIGR00229">
    <property type="entry name" value="sensory_box"/>
    <property type="match status" value="3"/>
</dbReference>
<dbReference type="SUPFAM" id="SSF55785">
    <property type="entry name" value="PYP-like sensor domain (PAS domain)"/>
    <property type="match status" value="3"/>
</dbReference>
<dbReference type="SMART" id="SM00388">
    <property type="entry name" value="HisKA"/>
    <property type="match status" value="1"/>
</dbReference>
<dbReference type="CDD" id="cd16922">
    <property type="entry name" value="HATPase_EvgS-ArcB-TorS-like"/>
    <property type="match status" value="1"/>
</dbReference>
<comment type="caution">
    <text evidence="23">The sequence shown here is derived from an EMBL/GenBank/DDBJ whole genome shotgun (WGS) entry which is preliminary data.</text>
</comment>
<comment type="subcellular location">
    <subcellularLocation>
        <location evidence="2">Cell membrane</location>
        <topology evidence="2">Multi-pass membrane protein</topology>
    </subcellularLocation>
</comment>
<protein>
    <recommendedName>
        <fullName evidence="15">Circadian input-output histidine kinase CikA</fullName>
        <ecNumber evidence="4">2.7.13.3</ecNumber>
    </recommendedName>
</protein>
<dbReference type="InterPro" id="IPR001789">
    <property type="entry name" value="Sig_transdc_resp-reg_receiver"/>
</dbReference>
<evidence type="ECO:0000256" key="1">
    <source>
        <dbReference type="ARBA" id="ARBA00000085"/>
    </source>
</evidence>
<keyword evidence="24" id="KW-1185">Reference proteome</keyword>
<dbReference type="Pfam" id="PF08447">
    <property type="entry name" value="PAS_3"/>
    <property type="match status" value="1"/>
</dbReference>
<dbReference type="GO" id="GO:0000155">
    <property type="term" value="F:phosphorelay sensor kinase activity"/>
    <property type="evidence" value="ECO:0007669"/>
    <property type="project" value="InterPro"/>
</dbReference>
<feature type="domain" description="HAMP" evidence="22">
    <location>
        <begin position="384"/>
        <end position="437"/>
    </location>
</feature>
<feature type="transmembrane region" description="Helical" evidence="17">
    <location>
        <begin position="27"/>
        <end position="49"/>
    </location>
</feature>
<keyword evidence="6 16" id="KW-0597">Phosphoprotein</keyword>
<dbReference type="InterPro" id="IPR013655">
    <property type="entry name" value="PAS_fold_3"/>
</dbReference>
<dbReference type="InterPro" id="IPR000700">
    <property type="entry name" value="PAS-assoc_C"/>
</dbReference>
<keyword evidence="11" id="KW-0067">ATP-binding</keyword>
<dbReference type="InterPro" id="IPR004358">
    <property type="entry name" value="Sig_transdc_His_kin-like_C"/>
</dbReference>
<feature type="domain" description="Response regulatory" evidence="19">
    <location>
        <begin position="1115"/>
        <end position="1230"/>
    </location>
</feature>
<keyword evidence="10" id="KW-0418">Kinase</keyword>
<dbReference type="PROSITE" id="PS50113">
    <property type="entry name" value="PAC"/>
    <property type="match status" value="1"/>
</dbReference>
<keyword evidence="7" id="KW-0808">Transferase</keyword>
<evidence type="ECO:0000256" key="7">
    <source>
        <dbReference type="ARBA" id="ARBA00022679"/>
    </source>
</evidence>
<dbReference type="FunFam" id="3.30.565.10:FF:000010">
    <property type="entry name" value="Sensor histidine kinase RcsC"/>
    <property type="match status" value="1"/>
</dbReference>
<dbReference type="InterPro" id="IPR035965">
    <property type="entry name" value="PAS-like_dom_sf"/>
</dbReference>
<feature type="domain" description="Histidine kinase" evidence="18">
    <location>
        <begin position="848"/>
        <end position="1062"/>
    </location>
</feature>
<dbReference type="SUPFAM" id="SSF52172">
    <property type="entry name" value="CheY-like"/>
    <property type="match status" value="1"/>
</dbReference>
<feature type="modified residue" description="4-aspartylphosphate" evidence="16">
    <location>
        <position position="1164"/>
    </location>
</feature>
<evidence type="ECO:0000256" key="9">
    <source>
        <dbReference type="ARBA" id="ARBA00022741"/>
    </source>
</evidence>
<organism evidence="23 24">
    <name type="scientific">Anabaena sphaerica FACHB-251</name>
    <dbReference type="NCBI Taxonomy" id="2692883"/>
    <lineage>
        <taxon>Bacteria</taxon>
        <taxon>Bacillati</taxon>
        <taxon>Cyanobacteriota</taxon>
        <taxon>Cyanophyceae</taxon>
        <taxon>Nostocales</taxon>
        <taxon>Nostocaceae</taxon>
        <taxon>Anabaena</taxon>
    </lineage>
</organism>
<dbReference type="Pfam" id="PF02743">
    <property type="entry name" value="dCache_1"/>
    <property type="match status" value="1"/>
</dbReference>
<evidence type="ECO:0000256" key="11">
    <source>
        <dbReference type="ARBA" id="ARBA00022840"/>
    </source>
</evidence>
<dbReference type="InterPro" id="IPR011006">
    <property type="entry name" value="CheY-like_superfamily"/>
</dbReference>
<evidence type="ECO:0000256" key="2">
    <source>
        <dbReference type="ARBA" id="ARBA00004651"/>
    </source>
</evidence>
<dbReference type="Proteomes" id="UP000662185">
    <property type="component" value="Unassembled WGS sequence"/>
</dbReference>
<dbReference type="CDD" id="cd00130">
    <property type="entry name" value="PAS"/>
    <property type="match status" value="3"/>
</dbReference>
<evidence type="ECO:0000313" key="24">
    <source>
        <dbReference type="Proteomes" id="UP000662185"/>
    </source>
</evidence>
<dbReference type="SMART" id="SM00448">
    <property type="entry name" value="REC"/>
    <property type="match status" value="1"/>
</dbReference>
<evidence type="ECO:0000256" key="8">
    <source>
        <dbReference type="ARBA" id="ARBA00022692"/>
    </source>
</evidence>
<dbReference type="SUPFAM" id="SSF47384">
    <property type="entry name" value="Homodimeric domain of signal transducing histidine kinase"/>
    <property type="match status" value="1"/>
</dbReference>
<dbReference type="InterPro" id="IPR013656">
    <property type="entry name" value="PAS_4"/>
</dbReference>
<dbReference type="SUPFAM" id="SSF55874">
    <property type="entry name" value="ATPase domain of HSP90 chaperone/DNA topoisomerase II/histidine kinase"/>
    <property type="match status" value="1"/>
</dbReference>
<dbReference type="PROSITE" id="PS50112">
    <property type="entry name" value="PAS"/>
    <property type="match status" value="3"/>
</dbReference>
<dbReference type="Pfam" id="PF00672">
    <property type="entry name" value="HAMP"/>
    <property type="match status" value="1"/>
</dbReference>
<keyword evidence="14 17" id="KW-0472">Membrane</keyword>
<feature type="domain" description="PAS" evidence="20">
    <location>
        <begin position="446"/>
        <end position="504"/>
    </location>
</feature>
<name>A0A927A0G5_9NOST</name>
<proteinExistence type="inferred from homology"/>
<dbReference type="PANTHER" id="PTHR45339:SF1">
    <property type="entry name" value="HYBRID SIGNAL TRANSDUCTION HISTIDINE KINASE J"/>
    <property type="match status" value="1"/>
</dbReference>
<dbReference type="Pfam" id="PF00072">
    <property type="entry name" value="Response_reg"/>
    <property type="match status" value="1"/>
</dbReference>
<accession>A0A927A0G5</accession>
<dbReference type="InterPro" id="IPR001610">
    <property type="entry name" value="PAC"/>
</dbReference>
<dbReference type="FunFam" id="1.10.287.130:FF:000003">
    <property type="entry name" value="Histidine kinase"/>
    <property type="match status" value="1"/>
</dbReference>
<dbReference type="Gene3D" id="6.10.340.10">
    <property type="match status" value="1"/>
</dbReference>
<evidence type="ECO:0000256" key="17">
    <source>
        <dbReference type="SAM" id="Phobius"/>
    </source>
</evidence>
<comment type="similarity">
    <text evidence="3">In the N-terminal section; belongs to the phytochrome family.</text>
</comment>
<feature type="domain" description="PAS" evidence="20">
    <location>
        <begin position="711"/>
        <end position="781"/>
    </location>
</feature>